<protein>
    <submittedName>
        <fullName evidence="2">Uncharacterized protein</fullName>
    </submittedName>
</protein>
<organism evidence="2 3">
    <name type="scientific">Paenibacillus alvei</name>
    <name type="common">Bacillus alvei</name>
    <dbReference type="NCBI Taxonomy" id="44250"/>
    <lineage>
        <taxon>Bacteria</taxon>
        <taxon>Bacillati</taxon>
        <taxon>Bacillota</taxon>
        <taxon>Bacilli</taxon>
        <taxon>Bacillales</taxon>
        <taxon>Paenibacillaceae</taxon>
        <taxon>Paenibacillus</taxon>
    </lineage>
</organism>
<evidence type="ECO:0000256" key="1">
    <source>
        <dbReference type="SAM" id="Coils"/>
    </source>
</evidence>
<gene>
    <name evidence="2" type="ORF">HMI46_07425</name>
</gene>
<keyword evidence="1" id="KW-0175">Coiled coil</keyword>
<evidence type="ECO:0000313" key="2">
    <source>
        <dbReference type="EMBL" id="NOJ70379.1"/>
    </source>
</evidence>
<comment type="caution">
    <text evidence="2">The sequence shown here is derived from an EMBL/GenBank/DDBJ whole genome shotgun (WGS) entry which is preliminary data.</text>
</comment>
<proteinExistence type="predicted"/>
<sequence>MDMRFLAANRCHLTVVGNTKDGLCIEPQEHYSIQSPDPIRLTAAAELYAACQDHEQYLHILYADCYQQLVHATLHPHTLAVHNREICRNYRDCGQLRRLLLASCNNQLHALLQYRDRVEHIALTGVHWESRGTIHEESVIRSVQLASGNSAIWALVESEKERHALFTLHRFDTIAGKWHPGMEVANLNAEDGNVFSAHIIPAESHDHLPLRLLLLQLARNKLSFALFIQEPSGKLAKKAGDTTIIPNIGSAASPYAVCTSDGDDHCFYLLEKETLYRIHYCHSAGGWGSMYTEPAQQPVEWMLMTEYRDFAGKSMKWIAANHVEHATERIGISAFIKGYQAARDVYQAARLTDRALTAVDKMRSRRARLHIRLEQLQHARQQRIEQRAKIEERVSILQEEYLIRRLLHSRSWNDRERSGHPLEMEGFEDHAASTPPSMKIRMARLLSIMMNPRR</sequence>
<reference evidence="2 3" key="1">
    <citation type="submission" date="2020-05" db="EMBL/GenBank/DDBJ databases">
        <title>Whole genome sequencing and identification of novel metabolites from Paenibacillus alvei strain JR949.</title>
        <authorList>
            <person name="Rajendhran J."/>
            <person name="Sree Pranav P."/>
            <person name="Mahalakshmi B."/>
            <person name="Karthikeyan R."/>
        </authorList>
    </citation>
    <scope>NUCLEOTIDE SEQUENCE [LARGE SCALE GENOMIC DNA]</scope>
    <source>
        <strain evidence="2 3">JR949</strain>
    </source>
</reference>
<dbReference type="EMBL" id="JABFOR010000006">
    <property type="protein sequence ID" value="NOJ70379.1"/>
    <property type="molecule type" value="Genomic_DNA"/>
</dbReference>
<feature type="coiled-coil region" evidence="1">
    <location>
        <begin position="359"/>
        <end position="400"/>
    </location>
</feature>
<dbReference type="Proteomes" id="UP000552038">
    <property type="component" value="Unassembled WGS sequence"/>
</dbReference>
<accession>A0AAP6ZX87</accession>
<dbReference type="RefSeq" id="WP_171415858.1">
    <property type="nucleotide sequence ID" value="NZ_JABFOR010000006.1"/>
</dbReference>
<name>A0AAP6ZX87_PAEAL</name>
<evidence type="ECO:0000313" key="3">
    <source>
        <dbReference type="Proteomes" id="UP000552038"/>
    </source>
</evidence>
<dbReference type="AlphaFoldDB" id="A0AAP6ZX87"/>